<dbReference type="AlphaFoldDB" id="A0A5K7ZFH1"/>
<evidence type="ECO:0000256" key="2">
    <source>
        <dbReference type="SAM" id="SignalP"/>
    </source>
</evidence>
<name>A0A5K7ZFH1_9BACT</name>
<feature type="signal peptide" evidence="2">
    <location>
        <begin position="1"/>
        <end position="27"/>
    </location>
</feature>
<dbReference type="Gene3D" id="2.40.160.20">
    <property type="match status" value="1"/>
</dbReference>
<dbReference type="InterPro" id="IPR011250">
    <property type="entry name" value="OMP/PagP_B-barrel"/>
</dbReference>
<gene>
    <name evidence="4" type="ORF">DSCW_59680</name>
</gene>
<evidence type="ECO:0000259" key="3">
    <source>
        <dbReference type="Pfam" id="PF13505"/>
    </source>
</evidence>
<keyword evidence="1 2" id="KW-0732">Signal</keyword>
<dbReference type="Pfam" id="PF13505">
    <property type="entry name" value="OMP_b-brl"/>
    <property type="match status" value="1"/>
</dbReference>
<sequence length="229" mass="25563">MTPAKKFMAIACLMAAVGFAMPITAGAAGGAIRRADREGTWDFYVPITYTEATTIDGPGGSSAEINDDIGVGFGAGYNFNNRLQLGGWFNWNSRTYDATVVRSDGERFQYGNEMETTTIALNGTYYFMDKNFTPFISAMVGYTWGDINIHNGPTEGYCWYDPWSGYSCSDNVSTQTQSDWTYGGGLGVRYDFSQYFSIQGSYNKSWTDFDTSGTTDFDIWRIDFIIRLF</sequence>
<keyword evidence="5" id="KW-1185">Reference proteome</keyword>
<accession>A0A5K7ZFH1</accession>
<reference evidence="4 5" key="1">
    <citation type="submission" date="2019-11" db="EMBL/GenBank/DDBJ databases">
        <title>Comparative genomics of hydrocarbon-degrading Desulfosarcina strains.</title>
        <authorList>
            <person name="Watanabe M."/>
            <person name="Kojima H."/>
            <person name="Fukui M."/>
        </authorList>
    </citation>
    <scope>NUCLEOTIDE SEQUENCE [LARGE SCALE GENOMIC DNA]</scope>
    <source>
        <strain evidence="4 5">PP31</strain>
    </source>
</reference>
<dbReference type="Proteomes" id="UP000427769">
    <property type="component" value="Chromosome"/>
</dbReference>
<protein>
    <recommendedName>
        <fullName evidence="3">Outer membrane protein beta-barrel domain-containing protein</fullName>
    </recommendedName>
</protein>
<organism evidence="4 5">
    <name type="scientific">Desulfosarcina widdelii</name>
    <dbReference type="NCBI Taxonomy" id="947919"/>
    <lineage>
        <taxon>Bacteria</taxon>
        <taxon>Pseudomonadati</taxon>
        <taxon>Thermodesulfobacteriota</taxon>
        <taxon>Desulfobacteria</taxon>
        <taxon>Desulfobacterales</taxon>
        <taxon>Desulfosarcinaceae</taxon>
        <taxon>Desulfosarcina</taxon>
    </lineage>
</organism>
<dbReference type="InterPro" id="IPR027385">
    <property type="entry name" value="Beta-barrel_OMP"/>
</dbReference>
<feature type="chain" id="PRO_5024398890" description="Outer membrane protein beta-barrel domain-containing protein" evidence="2">
    <location>
        <begin position="28"/>
        <end position="229"/>
    </location>
</feature>
<dbReference type="EMBL" id="AP021875">
    <property type="protein sequence ID" value="BBO78551.1"/>
    <property type="molecule type" value="Genomic_DNA"/>
</dbReference>
<evidence type="ECO:0000313" key="5">
    <source>
        <dbReference type="Proteomes" id="UP000427769"/>
    </source>
</evidence>
<dbReference type="SUPFAM" id="SSF56925">
    <property type="entry name" value="OMPA-like"/>
    <property type="match status" value="1"/>
</dbReference>
<evidence type="ECO:0000313" key="4">
    <source>
        <dbReference type="EMBL" id="BBO78551.1"/>
    </source>
</evidence>
<proteinExistence type="predicted"/>
<feature type="domain" description="Outer membrane protein beta-barrel" evidence="3">
    <location>
        <begin position="27"/>
        <end position="217"/>
    </location>
</feature>
<evidence type="ECO:0000256" key="1">
    <source>
        <dbReference type="ARBA" id="ARBA00022729"/>
    </source>
</evidence>
<dbReference type="KEGG" id="dwd:DSCW_59680"/>